<comment type="caution">
    <text evidence="1">The sequence shown here is derived from an EMBL/GenBank/DDBJ whole genome shotgun (WGS) entry which is preliminary data.</text>
</comment>
<reference evidence="1" key="1">
    <citation type="submission" date="2020-05" db="EMBL/GenBank/DDBJ databases">
        <title>Large-scale comparative analyses of tick genomes elucidate their genetic diversity and vector capacities.</title>
        <authorList>
            <person name="Jia N."/>
            <person name="Wang J."/>
            <person name="Shi W."/>
            <person name="Du L."/>
            <person name="Sun Y."/>
            <person name="Zhan W."/>
            <person name="Jiang J."/>
            <person name="Wang Q."/>
            <person name="Zhang B."/>
            <person name="Ji P."/>
            <person name="Sakyi L.B."/>
            <person name="Cui X."/>
            <person name="Yuan T."/>
            <person name="Jiang B."/>
            <person name="Yang W."/>
            <person name="Lam T.T.-Y."/>
            <person name="Chang Q."/>
            <person name="Ding S."/>
            <person name="Wang X."/>
            <person name="Zhu J."/>
            <person name="Ruan X."/>
            <person name="Zhao L."/>
            <person name="Wei J."/>
            <person name="Que T."/>
            <person name="Du C."/>
            <person name="Cheng J."/>
            <person name="Dai P."/>
            <person name="Han X."/>
            <person name="Huang E."/>
            <person name="Gao Y."/>
            <person name="Liu J."/>
            <person name="Shao H."/>
            <person name="Ye R."/>
            <person name="Li L."/>
            <person name="Wei W."/>
            <person name="Wang X."/>
            <person name="Wang C."/>
            <person name="Yang T."/>
            <person name="Huo Q."/>
            <person name="Li W."/>
            <person name="Guo W."/>
            <person name="Chen H."/>
            <person name="Zhou L."/>
            <person name="Ni X."/>
            <person name="Tian J."/>
            <person name="Zhou Y."/>
            <person name="Sheng Y."/>
            <person name="Liu T."/>
            <person name="Pan Y."/>
            <person name="Xia L."/>
            <person name="Li J."/>
            <person name="Zhao F."/>
            <person name="Cao W."/>
        </authorList>
    </citation>
    <scope>NUCLEOTIDE SEQUENCE</scope>
    <source>
        <strain evidence="1">Hyas-2018</strain>
    </source>
</reference>
<dbReference type="Proteomes" id="UP000821845">
    <property type="component" value="Chromosome 1"/>
</dbReference>
<evidence type="ECO:0000313" key="1">
    <source>
        <dbReference type="EMBL" id="KAH6945031.1"/>
    </source>
</evidence>
<sequence>MSLHVIIDDVETEVFPAIDPDGLPIIEDGLPIYVTADGVPVRVNIIQEAGPQEAGPQEAGPPGPSTQRAEELWPAERVLLLIELVENKWRLLEKRYRQAKRHNSISGNDRRTCEFEKQLAEVFEVQHTFNPVYLAGPGRERIRRSDQSAAASPQPPAAASPLPRTSRGSVSDDTMESRPASPSPLPAQQGTEPTQQEQEEEQQQQQPPQGRRARRGPRRDPNRVLVEGFLNYLKNAEENRERRHKEHMEAKERRHQENLAVAKQLASSLEQQQHQHFPDMPSL</sequence>
<gene>
    <name evidence="1" type="ORF">HPB50_006918</name>
</gene>
<evidence type="ECO:0000313" key="2">
    <source>
        <dbReference type="Proteomes" id="UP000821845"/>
    </source>
</evidence>
<accession>A0ACB7TD10</accession>
<keyword evidence="2" id="KW-1185">Reference proteome</keyword>
<protein>
    <submittedName>
        <fullName evidence="1">Uncharacterized protein</fullName>
    </submittedName>
</protein>
<proteinExistence type="predicted"/>
<organism evidence="1 2">
    <name type="scientific">Hyalomma asiaticum</name>
    <name type="common">Tick</name>
    <dbReference type="NCBI Taxonomy" id="266040"/>
    <lineage>
        <taxon>Eukaryota</taxon>
        <taxon>Metazoa</taxon>
        <taxon>Ecdysozoa</taxon>
        <taxon>Arthropoda</taxon>
        <taxon>Chelicerata</taxon>
        <taxon>Arachnida</taxon>
        <taxon>Acari</taxon>
        <taxon>Parasitiformes</taxon>
        <taxon>Ixodida</taxon>
        <taxon>Ixodoidea</taxon>
        <taxon>Ixodidae</taxon>
        <taxon>Hyalomminae</taxon>
        <taxon>Hyalomma</taxon>
    </lineage>
</organism>
<dbReference type="EMBL" id="CM023481">
    <property type="protein sequence ID" value="KAH6945031.1"/>
    <property type="molecule type" value="Genomic_DNA"/>
</dbReference>
<name>A0ACB7TD10_HYAAI</name>